<evidence type="ECO:0008006" key="9">
    <source>
        <dbReference type="Google" id="ProtNLM"/>
    </source>
</evidence>
<dbReference type="InterPro" id="IPR045863">
    <property type="entry name" value="CorA_TM1_TM2"/>
</dbReference>
<dbReference type="InParanoid" id="A0A3N4LJ24"/>
<organism evidence="7 8">
    <name type="scientific">Terfezia boudieri ATCC MYA-4762</name>
    <dbReference type="NCBI Taxonomy" id="1051890"/>
    <lineage>
        <taxon>Eukaryota</taxon>
        <taxon>Fungi</taxon>
        <taxon>Dikarya</taxon>
        <taxon>Ascomycota</taxon>
        <taxon>Pezizomycotina</taxon>
        <taxon>Pezizomycetes</taxon>
        <taxon>Pezizales</taxon>
        <taxon>Pezizaceae</taxon>
        <taxon>Terfezia</taxon>
    </lineage>
</organism>
<evidence type="ECO:0000256" key="6">
    <source>
        <dbReference type="SAM" id="Phobius"/>
    </source>
</evidence>
<evidence type="ECO:0000313" key="8">
    <source>
        <dbReference type="Proteomes" id="UP000267821"/>
    </source>
</evidence>
<dbReference type="STRING" id="1051890.A0A3N4LJ24"/>
<evidence type="ECO:0000256" key="5">
    <source>
        <dbReference type="SAM" id="MobiDB-lite"/>
    </source>
</evidence>
<accession>A0A3N4LJ24</accession>
<dbReference type="SUPFAM" id="SSF144083">
    <property type="entry name" value="Magnesium transport protein CorA, transmembrane region"/>
    <property type="match status" value="1"/>
</dbReference>
<protein>
    <recommendedName>
        <fullName evidence="9">Cora-domain-containing protein</fullName>
    </recommendedName>
</protein>
<evidence type="ECO:0000256" key="1">
    <source>
        <dbReference type="ARBA" id="ARBA00004141"/>
    </source>
</evidence>
<proteinExistence type="predicted"/>
<dbReference type="GO" id="GO:0046873">
    <property type="term" value="F:metal ion transmembrane transporter activity"/>
    <property type="evidence" value="ECO:0007669"/>
    <property type="project" value="InterPro"/>
</dbReference>
<gene>
    <name evidence="7" type="ORF">L211DRAFT_851420</name>
</gene>
<dbReference type="InterPro" id="IPR002523">
    <property type="entry name" value="MgTranspt_CorA/ZnTranspt_ZntB"/>
</dbReference>
<evidence type="ECO:0000256" key="2">
    <source>
        <dbReference type="ARBA" id="ARBA00022692"/>
    </source>
</evidence>
<keyword evidence="3 6" id="KW-1133">Transmembrane helix</keyword>
<evidence type="ECO:0000256" key="3">
    <source>
        <dbReference type="ARBA" id="ARBA00022989"/>
    </source>
</evidence>
<comment type="subcellular location">
    <subcellularLocation>
        <location evidence="1">Membrane</location>
        <topology evidence="1">Multi-pass membrane protein</topology>
    </subcellularLocation>
</comment>
<reference evidence="7 8" key="1">
    <citation type="journal article" date="2018" name="Nat. Ecol. Evol.">
        <title>Pezizomycetes genomes reveal the molecular basis of ectomycorrhizal truffle lifestyle.</title>
        <authorList>
            <person name="Murat C."/>
            <person name="Payen T."/>
            <person name="Noel B."/>
            <person name="Kuo A."/>
            <person name="Morin E."/>
            <person name="Chen J."/>
            <person name="Kohler A."/>
            <person name="Krizsan K."/>
            <person name="Balestrini R."/>
            <person name="Da Silva C."/>
            <person name="Montanini B."/>
            <person name="Hainaut M."/>
            <person name="Levati E."/>
            <person name="Barry K.W."/>
            <person name="Belfiori B."/>
            <person name="Cichocki N."/>
            <person name="Clum A."/>
            <person name="Dockter R.B."/>
            <person name="Fauchery L."/>
            <person name="Guy J."/>
            <person name="Iotti M."/>
            <person name="Le Tacon F."/>
            <person name="Lindquist E.A."/>
            <person name="Lipzen A."/>
            <person name="Malagnac F."/>
            <person name="Mello A."/>
            <person name="Molinier V."/>
            <person name="Miyauchi S."/>
            <person name="Poulain J."/>
            <person name="Riccioni C."/>
            <person name="Rubini A."/>
            <person name="Sitrit Y."/>
            <person name="Splivallo R."/>
            <person name="Traeger S."/>
            <person name="Wang M."/>
            <person name="Zifcakova L."/>
            <person name="Wipf D."/>
            <person name="Zambonelli A."/>
            <person name="Paolocci F."/>
            <person name="Nowrousian M."/>
            <person name="Ottonello S."/>
            <person name="Baldrian P."/>
            <person name="Spatafora J.W."/>
            <person name="Henrissat B."/>
            <person name="Nagy L.G."/>
            <person name="Aury J.M."/>
            <person name="Wincker P."/>
            <person name="Grigoriev I.V."/>
            <person name="Bonfante P."/>
            <person name="Martin F.M."/>
        </authorList>
    </citation>
    <scope>NUCLEOTIDE SEQUENCE [LARGE SCALE GENOMIC DNA]</scope>
    <source>
        <strain evidence="7 8">ATCC MYA-4762</strain>
    </source>
</reference>
<sequence length="717" mass="80997">MVEHYIKDENDFRRVITRKFKKLEELRSVYRTERSEANILRIFHVQNCSWGEDYLMRKHAFDAHARIHTSSGNSSTGPTDFGRWVKERRPPRRLGKLMMSSRAWKTHSDPWRGVAKTAFGIDYMKAYSCEVDEEPRRRTLGEDGDAEVGERDRVLGLQGFDDEDNTIHAYNIYSQRLAVYVQYKYCTPPAPHPDVVCPSGNNPRMSVKRYDNGNTILIIDNSHTNSIYDTLTPARGHLESKWRRLPFTAKELFDGIEGDKEAHINMYCMKAIVQDIFKALVSTWGKVLELSWEHVSILEDSIYEQPADESRAPELWENSAFWNRYEKLMFYHVDTMNDMRRYLGEFVDGVEDSGSEAEGNRIVGGAIGPAGVGQKGVGQKGVGQKGVGQKGVGQKGVGQKGAWLEELPADFDKLGNLIQEDLVKPTASLSELMYRSVATRDSRASLQLGSSMWRLSWITFIFLPATFIVGFFGMNVKTFAGGSTPDIKWFFIALLPFFAVVIVGWYLLKHLLAKNPRAPIQRGLYEALYSHLEEQNPSLWTRQGPSEYVVPADWASKVKWRLIKYWAKDDSRAMKPGAVNEPIGGWERIKRGLIERWTREIKIVKELGPGIGTRRLLEREELGLELELQLGEVSTVEIPIAERVVPAEGGQNVEGRSVAEGAPTGKDMVFPSASPSPGVDEDSEVLVEERWEGEGVTEEGRITQLKIVRGVVVSSSA</sequence>
<feature type="region of interest" description="Disordered" evidence="5">
    <location>
        <begin position="658"/>
        <end position="683"/>
    </location>
</feature>
<dbReference type="OrthoDB" id="194358at2759"/>
<feature type="transmembrane region" description="Helical" evidence="6">
    <location>
        <begin position="455"/>
        <end position="475"/>
    </location>
</feature>
<dbReference type="Proteomes" id="UP000267821">
    <property type="component" value="Unassembled WGS sequence"/>
</dbReference>
<dbReference type="Pfam" id="PF01544">
    <property type="entry name" value="CorA"/>
    <property type="match status" value="1"/>
</dbReference>
<name>A0A3N4LJ24_9PEZI</name>
<dbReference type="EMBL" id="ML121559">
    <property type="protein sequence ID" value="RPB21442.1"/>
    <property type="molecule type" value="Genomic_DNA"/>
</dbReference>
<dbReference type="AlphaFoldDB" id="A0A3N4LJ24"/>
<evidence type="ECO:0000313" key="7">
    <source>
        <dbReference type="EMBL" id="RPB21442.1"/>
    </source>
</evidence>
<keyword evidence="2 6" id="KW-0812">Transmembrane</keyword>
<dbReference type="GO" id="GO:0016020">
    <property type="term" value="C:membrane"/>
    <property type="evidence" value="ECO:0007669"/>
    <property type="project" value="UniProtKB-SubCell"/>
</dbReference>
<evidence type="ECO:0000256" key="4">
    <source>
        <dbReference type="ARBA" id="ARBA00023136"/>
    </source>
</evidence>
<dbReference type="Gene3D" id="1.20.58.340">
    <property type="entry name" value="Magnesium transport protein CorA, transmembrane region"/>
    <property type="match status" value="1"/>
</dbReference>
<keyword evidence="4 6" id="KW-0472">Membrane</keyword>
<feature type="transmembrane region" description="Helical" evidence="6">
    <location>
        <begin position="487"/>
        <end position="508"/>
    </location>
</feature>
<keyword evidence="8" id="KW-1185">Reference proteome</keyword>